<dbReference type="InterPro" id="IPR036259">
    <property type="entry name" value="MFS_trans_sf"/>
</dbReference>
<dbReference type="AlphaFoldDB" id="A0A2C5Y455"/>
<dbReference type="EMBL" id="NJET01000048">
    <property type="protein sequence ID" value="PHH63487.1"/>
    <property type="molecule type" value="Genomic_DNA"/>
</dbReference>
<keyword evidence="1" id="KW-1133">Transmembrane helix</keyword>
<dbReference type="PANTHER" id="PTHR41390:SF1">
    <property type="entry name" value="NADH-UBIQUINONE OXIDOREDUCTASE 213 KDA SUBUNIT"/>
    <property type="match status" value="1"/>
</dbReference>
<organism evidence="2 3">
    <name type="scientific">Ophiocordyceps australis</name>
    <dbReference type="NCBI Taxonomy" id="1399860"/>
    <lineage>
        <taxon>Eukaryota</taxon>
        <taxon>Fungi</taxon>
        <taxon>Dikarya</taxon>
        <taxon>Ascomycota</taxon>
        <taxon>Pezizomycotina</taxon>
        <taxon>Sordariomycetes</taxon>
        <taxon>Hypocreomycetidae</taxon>
        <taxon>Hypocreales</taxon>
        <taxon>Ophiocordycipitaceae</taxon>
        <taxon>Ophiocordyceps</taxon>
    </lineage>
</organism>
<proteinExistence type="predicted"/>
<comment type="caution">
    <text evidence="2">The sequence shown here is derived from an EMBL/GenBank/DDBJ whole genome shotgun (WGS) entry which is preliminary data.</text>
</comment>
<dbReference type="SUPFAM" id="SSF103473">
    <property type="entry name" value="MFS general substrate transporter"/>
    <property type="match status" value="1"/>
</dbReference>
<name>A0A2C5Y455_9HYPO</name>
<dbReference type="STRING" id="1399860.A0A2C5Y455"/>
<evidence type="ECO:0000313" key="2">
    <source>
        <dbReference type="EMBL" id="PHH63487.1"/>
    </source>
</evidence>
<keyword evidence="1" id="KW-0812">Transmembrane</keyword>
<keyword evidence="1" id="KW-0472">Membrane</keyword>
<sequence length="209" mass="22527">MNHAPGQGHQSNYSRLLRKGSEPLRIDFVLPPLQFGAYSAVAGAFGGIGLAIRHDKSPVMLGLSGCIYWFTLGTSFSLSRTTVLRVVANHESAATPGTKTMASAVAGSVAGAVNGLLRGPRVILPSMVFGGGLGTIGQGIANWMANRPVKEKSDKNWLRWLHLKKLSDADYLEVLNERLLKVEVEIALLDDKIAALRQLEKRGNAKPEQ</sequence>
<evidence type="ECO:0000256" key="1">
    <source>
        <dbReference type="SAM" id="Phobius"/>
    </source>
</evidence>
<keyword evidence="3" id="KW-1185">Reference proteome</keyword>
<dbReference type="OrthoDB" id="5565730at2759"/>
<dbReference type="Proteomes" id="UP000226192">
    <property type="component" value="Unassembled WGS sequence"/>
</dbReference>
<accession>A0A2C5Y455</accession>
<dbReference type="PANTHER" id="PTHR41390">
    <property type="entry name" value="CHROMOSOME 7, WHOLE GENOME SHOTGUN SEQUENCE"/>
    <property type="match status" value="1"/>
</dbReference>
<reference evidence="2 3" key="1">
    <citation type="submission" date="2017-06" db="EMBL/GenBank/DDBJ databases">
        <title>Ant-infecting Ophiocordyceps genomes reveal a high diversity of potential behavioral manipulation genes and a possible major role for enterotoxins.</title>
        <authorList>
            <person name="De Bekker C."/>
            <person name="Evans H.C."/>
            <person name="Brachmann A."/>
            <person name="Hughes D.P."/>
        </authorList>
    </citation>
    <scope>NUCLEOTIDE SEQUENCE [LARGE SCALE GENOMIC DNA]</scope>
    <source>
        <strain evidence="2 3">Map64</strain>
    </source>
</reference>
<feature type="transmembrane region" description="Helical" evidence="1">
    <location>
        <begin position="59"/>
        <end position="78"/>
    </location>
</feature>
<protein>
    <submittedName>
        <fullName evidence="2">Uncharacterized protein</fullName>
    </submittedName>
</protein>
<feature type="transmembrane region" description="Helical" evidence="1">
    <location>
        <begin position="35"/>
        <end position="52"/>
    </location>
</feature>
<gene>
    <name evidence="2" type="ORF">CDD81_5768</name>
</gene>
<evidence type="ECO:0000313" key="3">
    <source>
        <dbReference type="Proteomes" id="UP000226192"/>
    </source>
</evidence>
<feature type="transmembrane region" description="Helical" evidence="1">
    <location>
        <begin position="122"/>
        <end position="145"/>
    </location>
</feature>